<comment type="caution">
    <text evidence="1">The sequence shown here is derived from an EMBL/GenBank/DDBJ whole genome shotgun (WGS) entry which is preliminary data.</text>
</comment>
<dbReference type="AlphaFoldDB" id="A0AA39TAQ7"/>
<keyword evidence="2" id="KW-1185">Reference proteome</keyword>
<dbReference type="Proteomes" id="UP001175227">
    <property type="component" value="Unassembled WGS sequence"/>
</dbReference>
<organism evidence="1 2">
    <name type="scientific">Armillaria novae-zelandiae</name>
    <dbReference type="NCBI Taxonomy" id="153914"/>
    <lineage>
        <taxon>Eukaryota</taxon>
        <taxon>Fungi</taxon>
        <taxon>Dikarya</taxon>
        <taxon>Basidiomycota</taxon>
        <taxon>Agaricomycotina</taxon>
        <taxon>Agaricomycetes</taxon>
        <taxon>Agaricomycetidae</taxon>
        <taxon>Agaricales</taxon>
        <taxon>Marasmiineae</taxon>
        <taxon>Physalacriaceae</taxon>
        <taxon>Armillaria</taxon>
    </lineage>
</organism>
<protein>
    <submittedName>
        <fullName evidence="1">Uncharacterized protein</fullName>
    </submittedName>
</protein>
<evidence type="ECO:0000313" key="2">
    <source>
        <dbReference type="Proteomes" id="UP001175227"/>
    </source>
</evidence>
<gene>
    <name evidence="1" type="ORF">IW261DRAFT_1491401</name>
</gene>
<name>A0AA39TAQ7_9AGAR</name>
<reference evidence="1" key="1">
    <citation type="submission" date="2023-06" db="EMBL/GenBank/DDBJ databases">
        <authorList>
            <consortium name="Lawrence Berkeley National Laboratory"/>
            <person name="Ahrendt S."/>
            <person name="Sahu N."/>
            <person name="Indic B."/>
            <person name="Wong-Bajracharya J."/>
            <person name="Merenyi Z."/>
            <person name="Ke H.-M."/>
            <person name="Monk M."/>
            <person name="Kocsube S."/>
            <person name="Drula E."/>
            <person name="Lipzen A."/>
            <person name="Balint B."/>
            <person name="Henrissat B."/>
            <person name="Andreopoulos B."/>
            <person name="Martin F.M."/>
            <person name="Harder C.B."/>
            <person name="Rigling D."/>
            <person name="Ford K.L."/>
            <person name="Foster G.D."/>
            <person name="Pangilinan J."/>
            <person name="Papanicolaou A."/>
            <person name="Barry K."/>
            <person name="LaButti K."/>
            <person name="Viragh M."/>
            <person name="Koriabine M."/>
            <person name="Yan M."/>
            <person name="Riley R."/>
            <person name="Champramary S."/>
            <person name="Plett K.L."/>
            <person name="Tsai I.J."/>
            <person name="Slot J."/>
            <person name="Sipos G."/>
            <person name="Plett J."/>
            <person name="Nagy L.G."/>
            <person name="Grigoriev I.V."/>
        </authorList>
    </citation>
    <scope>NUCLEOTIDE SEQUENCE</scope>
    <source>
        <strain evidence="1">ICMP 16352</strain>
    </source>
</reference>
<accession>A0AA39TAQ7</accession>
<evidence type="ECO:0000313" key="1">
    <source>
        <dbReference type="EMBL" id="KAK0476486.1"/>
    </source>
</evidence>
<proteinExistence type="predicted"/>
<sequence length="159" mass="18049">QFRCTPAPLQAPSTVDWSIHKVYCKRVSAAGSKTIDAILFGVHETKPRLIKIPWLYGPIDEDGYSGRPWHNLDEELWFSGDYFLCTLCTLAMLYDDNFMTNDSPINRCHQVVTQGKAVHPWGGNPLALRALGVPSDLYDDAVMEEDLAPLIQYLMDYRK</sequence>
<dbReference type="EMBL" id="JAUEPR010000020">
    <property type="protein sequence ID" value="KAK0476486.1"/>
    <property type="molecule type" value="Genomic_DNA"/>
</dbReference>
<feature type="non-terminal residue" evidence="1">
    <location>
        <position position="159"/>
    </location>
</feature>